<dbReference type="AlphaFoldDB" id="A0A383CTM3"/>
<evidence type="ECO:0000313" key="1">
    <source>
        <dbReference type="EMBL" id="SVE35481.1"/>
    </source>
</evidence>
<reference evidence="1" key="1">
    <citation type="submission" date="2018-05" db="EMBL/GenBank/DDBJ databases">
        <authorList>
            <person name="Lanie J.A."/>
            <person name="Ng W.-L."/>
            <person name="Kazmierczak K.M."/>
            <person name="Andrzejewski T.M."/>
            <person name="Davidsen T.M."/>
            <person name="Wayne K.J."/>
            <person name="Tettelin H."/>
            <person name="Glass J.I."/>
            <person name="Rusch D."/>
            <person name="Podicherti R."/>
            <person name="Tsui H.-C.T."/>
            <person name="Winkler M.E."/>
        </authorList>
    </citation>
    <scope>NUCLEOTIDE SEQUENCE</scope>
</reference>
<sequence>LLSIELQSRHYEDSEALYEYEKYLPEMFQLVFESVFHK</sequence>
<organism evidence="1">
    <name type="scientific">marine metagenome</name>
    <dbReference type="NCBI Taxonomy" id="408172"/>
    <lineage>
        <taxon>unclassified sequences</taxon>
        <taxon>metagenomes</taxon>
        <taxon>ecological metagenomes</taxon>
    </lineage>
</organism>
<proteinExistence type="predicted"/>
<feature type="non-terminal residue" evidence="1">
    <location>
        <position position="1"/>
    </location>
</feature>
<protein>
    <submittedName>
        <fullName evidence="1">Uncharacterized protein</fullName>
    </submittedName>
</protein>
<name>A0A383CTM3_9ZZZZ</name>
<gene>
    <name evidence="1" type="ORF">METZ01_LOCUS488335</name>
</gene>
<accession>A0A383CTM3</accession>
<dbReference type="EMBL" id="UINC01211543">
    <property type="protein sequence ID" value="SVE35481.1"/>
    <property type="molecule type" value="Genomic_DNA"/>
</dbReference>